<accession>A0A9D2P1K1</accession>
<dbReference type="Pfam" id="PF00239">
    <property type="entry name" value="Resolvase"/>
    <property type="match status" value="1"/>
</dbReference>
<dbReference type="InterPro" id="IPR038109">
    <property type="entry name" value="DNA_bind_recomb_sf"/>
</dbReference>
<reference evidence="5" key="2">
    <citation type="submission" date="2021-04" db="EMBL/GenBank/DDBJ databases">
        <authorList>
            <person name="Gilroy R."/>
        </authorList>
    </citation>
    <scope>NUCLEOTIDE SEQUENCE</scope>
    <source>
        <strain evidence="5">CHK186-1790</strain>
    </source>
</reference>
<dbReference type="CDD" id="cd00338">
    <property type="entry name" value="Ser_Recombinase"/>
    <property type="match status" value="1"/>
</dbReference>
<dbReference type="Gene3D" id="3.90.1750.20">
    <property type="entry name" value="Putative Large Serine Recombinase, Chain B, Domain 2"/>
    <property type="match status" value="1"/>
</dbReference>
<feature type="region of interest" description="Disordered" evidence="2">
    <location>
        <begin position="568"/>
        <end position="598"/>
    </location>
</feature>
<dbReference type="InterPro" id="IPR036162">
    <property type="entry name" value="Resolvase-like_N_sf"/>
</dbReference>
<dbReference type="EMBL" id="DWWJ01000080">
    <property type="protein sequence ID" value="HJC40743.1"/>
    <property type="molecule type" value="Genomic_DNA"/>
</dbReference>
<dbReference type="Pfam" id="PF07508">
    <property type="entry name" value="Recombinase"/>
    <property type="match status" value="1"/>
</dbReference>
<evidence type="ECO:0000259" key="3">
    <source>
        <dbReference type="PROSITE" id="PS51736"/>
    </source>
</evidence>
<evidence type="ECO:0000256" key="1">
    <source>
        <dbReference type="SAM" id="Coils"/>
    </source>
</evidence>
<sequence length="598" mass="68558">MQSMFIQLDRNRHRKMVFYGRVSTEHEAQLAALRNQMKWYEDQAQYHPNWTVMGRYIDEGITGTQAKKRPAFMKMLADAKQGAFDLIVTREVCRFARNTVDTLVAVRELKKYGVEVYFVEDNIWTMDGDGELRLTIMATLAQEESRKISERVLAGQAISRQKGVLYGTGNIIGYDRVGGTYVINEPQAEIIRLIYSMYLDGFGEKAIVNELTKRGCKNGRGEVKWDCPKVGRILKNATYKGYICYNKSVTVDFLEHRRIVNHDDSQHILVKGDFPAIISEEDWDRCAEIRKSKVKSMPQLGGGMRKFGRNPSKYLWSKKLLCSCGCSFQRFHWRTNKRDGKEVYGYQCYSHRNGASLQFMEENNLADENTCRIRSICDWKLELMAKTVLESVWTDRRPAVLEACDILNQCSKKTYQTERQDQVHLTKEIQKLKNRLQKLIEMRADGELSKEEFSAQKATITQQLQMAEAKQKEPISAPEQNVIDIDKIKDTLERVIDFTQPKLDEELLNQVISRVIPITNEHFRWELNLLPGSSYSMDCTITGRKNNPSISLQNGENSEILSTNSLQKEALAGGQPDRPPSRTPGKQIPQEAGAPSGF</sequence>
<keyword evidence="1" id="KW-0175">Coiled coil</keyword>
<feature type="domain" description="Resolvase/invertase-type recombinase catalytic" evidence="3">
    <location>
        <begin position="15"/>
        <end position="163"/>
    </location>
</feature>
<dbReference type="InterPro" id="IPR050639">
    <property type="entry name" value="SSR_resolvase"/>
</dbReference>
<feature type="coiled-coil region" evidence="1">
    <location>
        <begin position="415"/>
        <end position="470"/>
    </location>
</feature>
<dbReference type="Gene3D" id="3.40.50.1390">
    <property type="entry name" value="Resolvase, N-terminal catalytic domain"/>
    <property type="match status" value="1"/>
</dbReference>
<dbReference type="InterPro" id="IPR011109">
    <property type="entry name" value="DNA_bind_recombinase_dom"/>
</dbReference>
<feature type="domain" description="Recombinase" evidence="4">
    <location>
        <begin position="171"/>
        <end position="296"/>
    </location>
</feature>
<dbReference type="GO" id="GO:0003677">
    <property type="term" value="F:DNA binding"/>
    <property type="evidence" value="ECO:0007669"/>
    <property type="project" value="InterPro"/>
</dbReference>
<dbReference type="PROSITE" id="PS51736">
    <property type="entry name" value="RECOMBINASES_3"/>
    <property type="match status" value="1"/>
</dbReference>
<name>A0A9D2P1K1_9FIRM</name>
<organism evidence="5 6">
    <name type="scientific">Candidatus Intestinimonas pullistercoris</name>
    <dbReference type="NCBI Taxonomy" id="2838623"/>
    <lineage>
        <taxon>Bacteria</taxon>
        <taxon>Bacillati</taxon>
        <taxon>Bacillota</taxon>
        <taxon>Clostridia</taxon>
        <taxon>Eubacteriales</taxon>
        <taxon>Intestinimonas</taxon>
    </lineage>
</organism>
<reference evidence="5" key="1">
    <citation type="journal article" date="2021" name="PeerJ">
        <title>Extensive microbial diversity within the chicken gut microbiome revealed by metagenomics and culture.</title>
        <authorList>
            <person name="Gilroy R."/>
            <person name="Ravi A."/>
            <person name="Getino M."/>
            <person name="Pursley I."/>
            <person name="Horton D.L."/>
            <person name="Alikhan N.F."/>
            <person name="Baker D."/>
            <person name="Gharbi K."/>
            <person name="Hall N."/>
            <person name="Watson M."/>
            <person name="Adriaenssens E.M."/>
            <person name="Foster-Nyarko E."/>
            <person name="Jarju S."/>
            <person name="Secka A."/>
            <person name="Antonio M."/>
            <person name="Oren A."/>
            <person name="Chaudhuri R.R."/>
            <person name="La Ragione R."/>
            <person name="Hildebrand F."/>
            <person name="Pallen M.J."/>
        </authorList>
    </citation>
    <scope>NUCLEOTIDE SEQUENCE</scope>
    <source>
        <strain evidence="5">CHK186-1790</strain>
    </source>
</reference>
<proteinExistence type="predicted"/>
<dbReference type="PANTHER" id="PTHR30461">
    <property type="entry name" value="DNA-INVERTASE FROM LAMBDOID PROPHAGE"/>
    <property type="match status" value="1"/>
</dbReference>
<evidence type="ECO:0000256" key="2">
    <source>
        <dbReference type="SAM" id="MobiDB-lite"/>
    </source>
</evidence>
<evidence type="ECO:0000313" key="6">
    <source>
        <dbReference type="Proteomes" id="UP000823882"/>
    </source>
</evidence>
<dbReference type="GO" id="GO:0000150">
    <property type="term" value="F:DNA strand exchange activity"/>
    <property type="evidence" value="ECO:0007669"/>
    <property type="project" value="InterPro"/>
</dbReference>
<dbReference type="PANTHER" id="PTHR30461:SF23">
    <property type="entry name" value="DNA RECOMBINASE-RELATED"/>
    <property type="match status" value="1"/>
</dbReference>
<evidence type="ECO:0000313" key="5">
    <source>
        <dbReference type="EMBL" id="HJC40743.1"/>
    </source>
</evidence>
<gene>
    <name evidence="5" type="ORF">H9701_04240</name>
</gene>
<dbReference type="SMART" id="SM00857">
    <property type="entry name" value="Resolvase"/>
    <property type="match status" value="1"/>
</dbReference>
<dbReference type="InterPro" id="IPR006119">
    <property type="entry name" value="Resolv_N"/>
</dbReference>
<dbReference type="AlphaFoldDB" id="A0A9D2P1K1"/>
<dbReference type="SUPFAM" id="SSF53041">
    <property type="entry name" value="Resolvase-like"/>
    <property type="match status" value="1"/>
</dbReference>
<dbReference type="Proteomes" id="UP000823882">
    <property type="component" value="Unassembled WGS sequence"/>
</dbReference>
<dbReference type="PROSITE" id="PS51737">
    <property type="entry name" value="RECOMBINASE_DNA_BIND"/>
    <property type="match status" value="1"/>
</dbReference>
<evidence type="ECO:0000259" key="4">
    <source>
        <dbReference type="PROSITE" id="PS51737"/>
    </source>
</evidence>
<comment type="caution">
    <text evidence="5">The sequence shown here is derived from an EMBL/GenBank/DDBJ whole genome shotgun (WGS) entry which is preliminary data.</text>
</comment>
<protein>
    <submittedName>
        <fullName evidence="5">Recombinase family protein</fullName>
    </submittedName>
</protein>